<feature type="repeat" description="RCC1" evidence="3">
    <location>
        <begin position="553"/>
        <end position="606"/>
    </location>
</feature>
<keyword evidence="1" id="KW-0344">Guanine-nucleotide releasing factor</keyword>
<name>A0A7R9A2V5_9CRUS</name>
<accession>A0A7R9A2V5</accession>
<dbReference type="InterPro" id="IPR058923">
    <property type="entry name" value="RCC1-like_dom"/>
</dbReference>
<dbReference type="InterPro" id="IPR051553">
    <property type="entry name" value="Ran_GTPase-activating"/>
</dbReference>
<dbReference type="PANTHER" id="PTHR45982">
    <property type="entry name" value="REGULATOR OF CHROMOSOME CONDENSATION"/>
    <property type="match status" value="1"/>
</dbReference>
<feature type="repeat" description="RCC1" evidence="3">
    <location>
        <begin position="498"/>
        <end position="552"/>
    </location>
</feature>
<dbReference type="SUPFAM" id="SSF50985">
    <property type="entry name" value="RCC1/BLIP-II"/>
    <property type="match status" value="1"/>
</dbReference>
<dbReference type="AlphaFoldDB" id="A0A7R9A2V5"/>
<dbReference type="EMBL" id="CAJPEV010001064">
    <property type="protein sequence ID" value="CAG0890482.1"/>
    <property type="molecule type" value="Genomic_DNA"/>
</dbReference>
<feature type="compositionally biased region" description="Basic and acidic residues" evidence="4">
    <location>
        <begin position="66"/>
        <end position="76"/>
    </location>
</feature>
<feature type="domain" description="RCC1-like" evidence="5">
    <location>
        <begin position="325"/>
        <end position="655"/>
    </location>
</feature>
<dbReference type="Gene3D" id="2.130.10.30">
    <property type="entry name" value="Regulator of chromosome condensation 1/beta-lactamase-inhibitor protein II"/>
    <property type="match status" value="1"/>
</dbReference>
<feature type="compositionally biased region" description="Polar residues" evidence="4">
    <location>
        <begin position="189"/>
        <end position="206"/>
    </location>
</feature>
<sequence length="660" mass="70982">MKARDSITWYGMCLHFTKKEPKMYDNNVPEFPCATGSPSFSSETQCTVACFDDLTVCFFSDLDNEGKKKGTEKPEQEGSNGSSGRAPTARLKHGLSNNVSAQHGKEILPRKSATSRSLKKQTVKSSKQATVHCVSEENDGEPVADGNDGFSKEEVNTASRVPPRRKAPPARQKHALLNNADTKDGDEISSVSSTTKPLKKQPVTSIQKQENEGAKEEGNKETSHKTQPTRSQRGLPSSASPHGANKITQPGPTTSEPLKKEAAVKSSKPPSTAVSAASRTQKRLAAKEDSEPVPVVKKKARQRPEAVPSDYPITILPQLEGIFLEVYTFGCNDEGALGRRTEEEEESFEPKTVPLPFAPKKCILVTAGDSHTAVLTSDFCVYAWGTFRDLHGPLGLLPSGIGGIVHKAELIYAAEPVKKIASGEHHLVILTVNGGVLSVGSPDQGQLGRVPRQRLDRGGRLGPRDLLEPQAMKLPSSFGQIVNIWAGGMGNILKDGRGVIYACGLNNHGQLGLPLVDEKRVILMPEKSIGLADKKWKEFALGQHHTIALDMDGKVHSLGRGHDGRLGLGEVTGESVYLPQCVPALAQIHCVSIHAGESVSFTITDDGVVYGWGFGENLQLGTKEGKDAYEPVMITTKDGAPFHANTVAVGSQHVAFLSQQ</sequence>
<feature type="repeat" description="RCC1" evidence="3">
    <location>
        <begin position="607"/>
        <end position="660"/>
    </location>
</feature>
<feature type="compositionally biased region" description="Polar residues" evidence="4">
    <location>
        <begin position="268"/>
        <end position="279"/>
    </location>
</feature>
<dbReference type="Proteomes" id="UP000677054">
    <property type="component" value="Unassembled WGS sequence"/>
</dbReference>
<evidence type="ECO:0000256" key="2">
    <source>
        <dbReference type="ARBA" id="ARBA00022737"/>
    </source>
</evidence>
<keyword evidence="2" id="KW-0677">Repeat</keyword>
<evidence type="ECO:0000256" key="3">
    <source>
        <dbReference type="PROSITE-ProRule" id="PRU00235"/>
    </source>
</evidence>
<dbReference type="GO" id="GO:0005737">
    <property type="term" value="C:cytoplasm"/>
    <property type="evidence" value="ECO:0007669"/>
    <property type="project" value="TreeGrafter"/>
</dbReference>
<protein>
    <recommendedName>
        <fullName evidence="5">RCC1-like domain-containing protein</fullName>
    </recommendedName>
</protein>
<dbReference type="PROSITE" id="PS00625">
    <property type="entry name" value="RCC1_1"/>
    <property type="match status" value="1"/>
</dbReference>
<dbReference type="GO" id="GO:0005085">
    <property type="term" value="F:guanyl-nucleotide exchange factor activity"/>
    <property type="evidence" value="ECO:0007669"/>
    <property type="project" value="TreeGrafter"/>
</dbReference>
<evidence type="ECO:0000256" key="1">
    <source>
        <dbReference type="ARBA" id="ARBA00022658"/>
    </source>
</evidence>
<gene>
    <name evidence="6" type="ORF">DSTB1V02_LOCUS6046</name>
</gene>
<feature type="repeat" description="RCC1" evidence="3">
    <location>
        <begin position="379"/>
        <end position="433"/>
    </location>
</feature>
<feature type="compositionally biased region" description="Polar residues" evidence="4">
    <location>
        <begin position="225"/>
        <end position="256"/>
    </location>
</feature>
<reference evidence="6" key="1">
    <citation type="submission" date="2020-11" db="EMBL/GenBank/DDBJ databases">
        <authorList>
            <person name="Tran Van P."/>
        </authorList>
    </citation>
    <scope>NUCLEOTIDE SEQUENCE</scope>
</reference>
<feature type="compositionally biased region" description="Basic residues" evidence="4">
    <location>
        <begin position="162"/>
        <end position="174"/>
    </location>
</feature>
<evidence type="ECO:0000313" key="7">
    <source>
        <dbReference type="Proteomes" id="UP000677054"/>
    </source>
</evidence>
<dbReference type="PANTHER" id="PTHR45982:SF1">
    <property type="entry name" value="REGULATOR OF CHROMOSOME CONDENSATION"/>
    <property type="match status" value="1"/>
</dbReference>
<feature type="repeat" description="RCC1" evidence="3">
    <location>
        <begin position="434"/>
        <end position="497"/>
    </location>
</feature>
<organism evidence="6">
    <name type="scientific">Darwinula stevensoni</name>
    <dbReference type="NCBI Taxonomy" id="69355"/>
    <lineage>
        <taxon>Eukaryota</taxon>
        <taxon>Metazoa</taxon>
        <taxon>Ecdysozoa</taxon>
        <taxon>Arthropoda</taxon>
        <taxon>Crustacea</taxon>
        <taxon>Oligostraca</taxon>
        <taxon>Ostracoda</taxon>
        <taxon>Podocopa</taxon>
        <taxon>Podocopida</taxon>
        <taxon>Darwinulocopina</taxon>
        <taxon>Darwinuloidea</taxon>
        <taxon>Darwinulidae</taxon>
        <taxon>Darwinula</taxon>
    </lineage>
</organism>
<dbReference type="PROSITE" id="PS00626">
    <property type="entry name" value="RCC1_2"/>
    <property type="match status" value="1"/>
</dbReference>
<dbReference type="PRINTS" id="PR00633">
    <property type="entry name" value="RCCNDNSATION"/>
</dbReference>
<dbReference type="PROSITE" id="PS50012">
    <property type="entry name" value="RCC1_3"/>
    <property type="match status" value="6"/>
</dbReference>
<dbReference type="InterPro" id="IPR000408">
    <property type="entry name" value="Reg_chr_condens"/>
</dbReference>
<dbReference type="InterPro" id="IPR009091">
    <property type="entry name" value="RCC1/BLIP-II"/>
</dbReference>
<evidence type="ECO:0000259" key="5">
    <source>
        <dbReference type="Pfam" id="PF25390"/>
    </source>
</evidence>
<dbReference type="Pfam" id="PF25390">
    <property type="entry name" value="WD40_RLD"/>
    <property type="match status" value="1"/>
</dbReference>
<keyword evidence="7" id="KW-1185">Reference proteome</keyword>
<feature type="compositionally biased region" description="Basic and acidic residues" evidence="4">
    <location>
        <begin position="209"/>
        <end position="224"/>
    </location>
</feature>
<dbReference type="EMBL" id="LR900581">
    <property type="protein sequence ID" value="CAD7246189.1"/>
    <property type="molecule type" value="Genomic_DNA"/>
</dbReference>
<proteinExistence type="predicted"/>
<dbReference type="OrthoDB" id="61110at2759"/>
<evidence type="ECO:0000256" key="4">
    <source>
        <dbReference type="SAM" id="MobiDB-lite"/>
    </source>
</evidence>
<feature type="region of interest" description="Disordered" evidence="4">
    <location>
        <begin position="66"/>
        <end position="306"/>
    </location>
</feature>
<evidence type="ECO:0000313" key="6">
    <source>
        <dbReference type="EMBL" id="CAD7246189.1"/>
    </source>
</evidence>
<feature type="repeat" description="RCC1" evidence="3">
    <location>
        <begin position="324"/>
        <end position="378"/>
    </location>
</feature>